<gene>
    <name evidence="1" type="ORF">FLACOL_01341</name>
</gene>
<protein>
    <submittedName>
        <fullName evidence="1">Uncharacterized protein</fullName>
    </submittedName>
</protein>
<evidence type="ECO:0000313" key="2">
    <source>
        <dbReference type="Proteomes" id="UP000238180"/>
    </source>
</evidence>
<evidence type="ECO:0000313" key="1">
    <source>
        <dbReference type="EMBL" id="SPE77348.1"/>
    </source>
</evidence>
<reference evidence="1 2" key="1">
    <citation type="submission" date="2018-02" db="EMBL/GenBank/DDBJ databases">
        <authorList>
            <person name="Cohen D.B."/>
            <person name="Kent A.D."/>
        </authorList>
    </citation>
    <scope>NUCLEOTIDE SEQUENCE [LARGE SCALE GENOMIC DNA]</scope>
    <source>
        <strain evidence="1">CIP109753</strain>
    </source>
</reference>
<dbReference type="Proteomes" id="UP000238180">
    <property type="component" value="Unassembled WGS sequence"/>
</dbReference>
<dbReference type="EMBL" id="OLKH01000082">
    <property type="protein sequence ID" value="SPE77348.1"/>
    <property type="molecule type" value="Genomic_DNA"/>
</dbReference>
<sequence>MIISQSIESWIVMNGLKFKIGDDLVWFLISL</sequence>
<organism evidence="1 2">
    <name type="scientific">Flavobacterium columnare</name>
    <dbReference type="NCBI Taxonomy" id="996"/>
    <lineage>
        <taxon>Bacteria</taxon>
        <taxon>Pseudomonadati</taxon>
        <taxon>Bacteroidota</taxon>
        <taxon>Flavobacteriia</taxon>
        <taxon>Flavobacteriales</taxon>
        <taxon>Flavobacteriaceae</taxon>
        <taxon>Flavobacterium</taxon>
    </lineage>
</organism>
<proteinExistence type="predicted"/>
<accession>A0A2N9PAE6</accession>
<dbReference type="AlphaFoldDB" id="A0A2N9PAE6"/>
<name>A0A2N9PAE6_9FLAO</name>